<proteinExistence type="predicted"/>
<feature type="non-terminal residue" evidence="1">
    <location>
        <position position="329"/>
    </location>
</feature>
<comment type="caution">
    <text evidence="1">The sequence shown here is derived from an EMBL/GenBank/DDBJ whole genome shotgun (WGS) entry which is preliminary data.</text>
</comment>
<sequence length="329" mass="36465">MDVLKELKNNTISKNLLKKINDKTKFKISIMEVCGTHTNVILKSGLKDVLNDNIKLINGPGCPVCVTPQGYVDTAIELAKRSDVIITTFGDLIRVPGSESNLAKEKAKGRDIRVVYSPLDSIKIAKENSDKEVVFLSIGFETTAPIIALSIKLAKDQGIKNYSILNSLKTMPNAMKALVLNPDVKIDAFLCPGNVATIIGERPFVEISNKHKIPMVISGFEVNDILASIYMLIEMKENNQYGLVNLYSRLVKEEGNKEANNLLDNVFTSAESEWRGLGKVNNSGLKLKDEYINFDVLYKFNISIKESDENNRCSCGDVLMGIKDPTECK</sequence>
<evidence type="ECO:0000313" key="2">
    <source>
        <dbReference type="Proteomes" id="UP000767334"/>
    </source>
</evidence>
<dbReference type="EMBL" id="JACJLL010000208">
    <property type="protein sequence ID" value="MBM6820931.1"/>
    <property type="molecule type" value="Genomic_DNA"/>
</dbReference>
<dbReference type="RefSeq" id="WP_204572772.1">
    <property type="nucleotide sequence ID" value="NZ_JACJLL010000208.1"/>
</dbReference>
<organism evidence="1 2">
    <name type="scientific">Clostridium saudiense</name>
    <dbReference type="NCBI Taxonomy" id="1414720"/>
    <lineage>
        <taxon>Bacteria</taxon>
        <taxon>Bacillati</taxon>
        <taxon>Bacillota</taxon>
        <taxon>Clostridia</taxon>
        <taxon>Eubacteriales</taxon>
        <taxon>Clostridiaceae</taxon>
        <taxon>Clostridium</taxon>
    </lineage>
</organism>
<keyword evidence="2" id="KW-1185">Reference proteome</keyword>
<dbReference type="PANTHER" id="PTHR30149">
    <property type="entry name" value="HYDROGENASE PROTEIN ASSEMBLY PROTEIN HYPD"/>
    <property type="match status" value="1"/>
</dbReference>
<dbReference type="Proteomes" id="UP000767334">
    <property type="component" value="Unassembled WGS sequence"/>
</dbReference>
<dbReference type="InterPro" id="IPR042243">
    <property type="entry name" value="HypD_1"/>
</dbReference>
<dbReference type="Gene3D" id="3.40.50.11750">
    <property type="entry name" value="HypD, alpha/beta domain 1"/>
    <property type="match status" value="2"/>
</dbReference>
<reference evidence="1 2" key="1">
    <citation type="journal article" date="2021" name="Sci. Rep.">
        <title>The distribution of antibiotic resistance genes in chicken gut microbiota commensals.</title>
        <authorList>
            <person name="Juricova H."/>
            <person name="Matiasovicova J."/>
            <person name="Kubasova T."/>
            <person name="Cejkova D."/>
            <person name="Rychlik I."/>
        </authorList>
    </citation>
    <scope>NUCLEOTIDE SEQUENCE [LARGE SCALE GENOMIC DNA]</scope>
    <source>
        <strain evidence="1 2">An435</strain>
    </source>
</reference>
<name>A0ABS2FLU2_9CLOT</name>
<dbReference type="PIRSF" id="PIRSF005622">
    <property type="entry name" value="Hydrgn_mat_hypD"/>
    <property type="match status" value="1"/>
</dbReference>
<dbReference type="PANTHER" id="PTHR30149:SF0">
    <property type="entry name" value="HYDROGENASE MATURATION FACTOR HYPD"/>
    <property type="match status" value="1"/>
</dbReference>
<dbReference type="Pfam" id="PF01924">
    <property type="entry name" value="HypD"/>
    <property type="match status" value="1"/>
</dbReference>
<evidence type="ECO:0000313" key="1">
    <source>
        <dbReference type="EMBL" id="MBM6820931.1"/>
    </source>
</evidence>
<accession>A0ABS2FLU2</accession>
<gene>
    <name evidence="1" type="primary">hypD</name>
    <name evidence="1" type="ORF">H6A19_16580</name>
</gene>
<dbReference type="InterPro" id="IPR002780">
    <property type="entry name" value="Hyd_form_HypD"/>
</dbReference>
<dbReference type="NCBIfam" id="TIGR00075">
    <property type="entry name" value="hypD"/>
    <property type="match status" value="1"/>
</dbReference>
<protein>
    <submittedName>
        <fullName evidence="1">Hydrogenase formation protein HypD</fullName>
    </submittedName>
</protein>